<proteinExistence type="predicted"/>
<dbReference type="EMBL" id="CP042437">
    <property type="protein sequence ID" value="QEC79623.1"/>
    <property type="molecule type" value="Genomic_DNA"/>
</dbReference>
<accession>A0A5B8W7A0</accession>
<dbReference type="KEGG" id="mgk:FSB76_28070"/>
<protein>
    <submittedName>
        <fullName evidence="1">Uncharacterized protein</fullName>
    </submittedName>
</protein>
<evidence type="ECO:0000313" key="1">
    <source>
        <dbReference type="EMBL" id="QEC79623.1"/>
    </source>
</evidence>
<organism evidence="1 2">
    <name type="scientific">Mucilaginibacter ginsenosidivorax</name>
    <dbReference type="NCBI Taxonomy" id="862126"/>
    <lineage>
        <taxon>Bacteria</taxon>
        <taxon>Pseudomonadati</taxon>
        <taxon>Bacteroidota</taxon>
        <taxon>Sphingobacteriia</taxon>
        <taxon>Sphingobacteriales</taxon>
        <taxon>Sphingobacteriaceae</taxon>
        <taxon>Mucilaginibacter</taxon>
    </lineage>
</organism>
<gene>
    <name evidence="1" type="ORF">FSB76_28070</name>
</gene>
<sequence>MNGISYTAINILGGKFCIKDNSGKVVYSSPADDGVIHFKFIDFNGDGYKDITVDLSTVDSGAQDLIIYDLKSKTFKFAGNCSNAEKIRNTKFYYTYEDCCMGRNWSSNLFYIADSKIINVGYINYKDGEGLSFYKVNGKKSVFVKKWNVRINGNTPITTGKHINFNLNNYWKNHWYSFIAQRS</sequence>
<dbReference type="OrthoDB" id="9181262at2"/>
<dbReference type="RefSeq" id="WP_147059395.1">
    <property type="nucleotide sequence ID" value="NZ_CP042437.1"/>
</dbReference>
<reference evidence="1 2" key="1">
    <citation type="journal article" date="2013" name="J. Microbiol.">
        <title>Mucilaginibacter ginsenosidivorax sp. nov., with ginsenoside converting activity isolated from sediment.</title>
        <authorList>
            <person name="Kim J.K."/>
            <person name="Choi T.E."/>
            <person name="Liu Q.M."/>
            <person name="Park H.Y."/>
            <person name="Yi T.H."/>
            <person name="Yoon M.H."/>
            <person name="Kim S.C."/>
            <person name="Im W.T."/>
        </authorList>
    </citation>
    <scope>NUCLEOTIDE SEQUENCE [LARGE SCALE GENOMIC DNA]</scope>
    <source>
        <strain evidence="1 2">KHI28</strain>
    </source>
</reference>
<dbReference type="AlphaFoldDB" id="A0A5B8W7A0"/>
<keyword evidence="2" id="KW-1185">Reference proteome</keyword>
<dbReference type="Proteomes" id="UP000321362">
    <property type="component" value="Chromosome"/>
</dbReference>
<evidence type="ECO:0000313" key="2">
    <source>
        <dbReference type="Proteomes" id="UP000321362"/>
    </source>
</evidence>
<name>A0A5B8W7A0_9SPHI</name>